<dbReference type="InterPro" id="IPR047086">
    <property type="entry name" value="SF1-HH_sf"/>
</dbReference>
<evidence type="ECO:0000256" key="1">
    <source>
        <dbReference type="ARBA" id="ARBA00022723"/>
    </source>
</evidence>
<keyword evidence="3 6" id="KW-0862">Zinc</keyword>
<reference evidence="9" key="1">
    <citation type="journal article" date="2021" name="IMA Fungus">
        <title>Genomic characterization of three marine fungi, including Emericellopsis atlantica sp. nov. with signatures of a generalist lifestyle and marine biomass degradation.</title>
        <authorList>
            <person name="Hagestad O.C."/>
            <person name="Hou L."/>
            <person name="Andersen J.H."/>
            <person name="Hansen E.H."/>
            <person name="Altermark B."/>
            <person name="Li C."/>
            <person name="Kuhnert E."/>
            <person name="Cox R.J."/>
            <person name="Crous P.W."/>
            <person name="Spatafora J.W."/>
            <person name="Lail K."/>
            <person name="Amirebrahimi M."/>
            <person name="Lipzen A."/>
            <person name="Pangilinan J."/>
            <person name="Andreopoulos W."/>
            <person name="Hayes R.D."/>
            <person name="Ng V."/>
            <person name="Grigoriev I.V."/>
            <person name="Jackson S.A."/>
            <person name="Sutton T.D.S."/>
            <person name="Dobson A.D.W."/>
            <person name="Rama T."/>
        </authorList>
    </citation>
    <scope>NUCLEOTIDE SEQUENCE</scope>
    <source>
        <strain evidence="9">TS7</strain>
    </source>
</reference>
<dbReference type="InterPro" id="IPR045071">
    <property type="entry name" value="BBP-like"/>
</dbReference>
<feature type="compositionally biased region" description="Basic and acidic residues" evidence="7">
    <location>
        <begin position="306"/>
        <end position="315"/>
    </location>
</feature>
<dbReference type="GO" id="GO:0000398">
    <property type="term" value="P:mRNA splicing, via spliceosome"/>
    <property type="evidence" value="ECO:0007669"/>
    <property type="project" value="UniProtKB-UniRule"/>
</dbReference>
<dbReference type="GO" id="GO:0008270">
    <property type="term" value="F:zinc ion binding"/>
    <property type="evidence" value="ECO:0007669"/>
    <property type="project" value="UniProtKB-UniRule"/>
</dbReference>
<evidence type="ECO:0000256" key="5">
    <source>
        <dbReference type="PROSITE-ProRule" id="PRU00117"/>
    </source>
</evidence>
<keyword evidence="2 6" id="KW-0863">Zinc-finger</keyword>
<dbReference type="SUPFAM" id="SSF54791">
    <property type="entry name" value="Eukaryotic type KH-domain (KH-domain type I)"/>
    <property type="match status" value="1"/>
</dbReference>
<keyword evidence="4 5" id="KW-0694">RNA-binding</keyword>
<dbReference type="Pfam" id="PF22675">
    <property type="entry name" value="KH-I_KHDC4-BBP"/>
    <property type="match status" value="1"/>
</dbReference>
<dbReference type="InterPro" id="IPR032570">
    <property type="entry name" value="SF1-HH"/>
</dbReference>
<gene>
    <name evidence="9" type="ORF">F5Z01DRAFT_634904</name>
</gene>
<dbReference type="InterPro" id="IPR004087">
    <property type="entry name" value="KH_dom"/>
</dbReference>
<dbReference type="OrthoDB" id="6777263at2759"/>
<comment type="caution">
    <text evidence="9">The sequence shown here is derived from an EMBL/GenBank/DDBJ whole genome shotgun (WGS) entry which is preliminary data.</text>
</comment>
<name>A0A9P7ZQP6_9HYPO</name>
<dbReference type="PANTHER" id="PTHR11208:SF45">
    <property type="entry name" value="SPLICING FACTOR 1"/>
    <property type="match status" value="1"/>
</dbReference>
<proteinExistence type="inferred from homology"/>
<dbReference type="GO" id="GO:0045131">
    <property type="term" value="F:pre-mRNA branch point binding"/>
    <property type="evidence" value="ECO:0007669"/>
    <property type="project" value="UniProtKB-UniRule"/>
</dbReference>
<dbReference type="GO" id="GO:0003729">
    <property type="term" value="F:mRNA binding"/>
    <property type="evidence" value="ECO:0007669"/>
    <property type="project" value="TreeGrafter"/>
</dbReference>
<dbReference type="GeneID" id="70293003"/>
<evidence type="ECO:0000256" key="4">
    <source>
        <dbReference type="ARBA" id="ARBA00022884"/>
    </source>
</evidence>
<keyword evidence="6" id="KW-0539">Nucleus</keyword>
<keyword evidence="10" id="KW-1185">Reference proteome</keyword>
<evidence type="ECO:0000256" key="7">
    <source>
        <dbReference type="SAM" id="MobiDB-lite"/>
    </source>
</evidence>
<comment type="subcellular location">
    <subcellularLocation>
        <location evidence="6">Nucleus</location>
    </subcellularLocation>
</comment>
<dbReference type="Pfam" id="PF16275">
    <property type="entry name" value="SF1-HH"/>
    <property type="match status" value="1"/>
</dbReference>
<sequence>MKHAGRISRWSADTTARNSNCTVVNDDDGNAFPTTIKSSMTSEQLDILMAHLRIQEIARILRLPESSITLPRFFLESSPGPEYDSSGRRTNTPAQRYRQALESERHSLVERATGQLPSYHPPRDYRRPSRFSERVPVPANEYPSVKFVGQILGPRGTSLKEMEARLGVRLFVRGKGSVKEGKSRSMTSEHLHVLITGNTQGQVNEGKKAIQQVIDTAISSPEGDNLQKQKQLRELAIMNGTFRDDEGRQRGPSRLVGAAPNTQHSAPDSSRHFDNAFEQEYRQLLKDVSANEEQQPQALEKLPPWRVDRLRQRGH</sequence>
<dbReference type="RefSeq" id="XP_046119859.1">
    <property type="nucleotide sequence ID" value="XM_046262100.1"/>
</dbReference>
<evidence type="ECO:0000313" key="9">
    <source>
        <dbReference type="EMBL" id="KAG9255935.1"/>
    </source>
</evidence>
<keyword evidence="6" id="KW-0508">mRNA splicing</keyword>
<dbReference type="Gene3D" id="6.10.140.1790">
    <property type="match status" value="1"/>
</dbReference>
<keyword evidence="6" id="KW-0507">mRNA processing</keyword>
<dbReference type="SMART" id="SM00322">
    <property type="entry name" value="KH"/>
    <property type="match status" value="1"/>
</dbReference>
<evidence type="ECO:0000313" key="10">
    <source>
        <dbReference type="Proteomes" id="UP000887229"/>
    </source>
</evidence>
<feature type="region of interest" description="Disordered" evidence="7">
    <location>
        <begin position="240"/>
        <end position="275"/>
    </location>
</feature>
<keyword evidence="6" id="KW-0747">Spliceosome</keyword>
<comment type="function">
    <text evidence="6">Necessary for the splicing of pre-mRNA. Has a role in the recognition of the branch site (5'-UACUAAC-3'), the pyrimidine tract and the 3'-splice site at the 3'-end of introns.</text>
</comment>
<evidence type="ECO:0000256" key="6">
    <source>
        <dbReference type="RuleBase" id="RU367126"/>
    </source>
</evidence>
<organism evidence="9 10">
    <name type="scientific">Emericellopsis atlantica</name>
    <dbReference type="NCBI Taxonomy" id="2614577"/>
    <lineage>
        <taxon>Eukaryota</taxon>
        <taxon>Fungi</taxon>
        <taxon>Dikarya</taxon>
        <taxon>Ascomycota</taxon>
        <taxon>Pezizomycotina</taxon>
        <taxon>Sordariomycetes</taxon>
        <taxon>Hypocreomycetidae</taxon>
        <taxon>Hypocreales</taxon>
        <taxon>Bionectriaceae</taxon>
        <taxon>Emericellopsis</taxon>
    </lineage>
</organism>
<keyword evidence="1 6" id="KW-0479">Metal-binding</keyword>
<dbReference type="GO" id="GO:0048024">
    <property type="term" value="P:regulation of mRNA splicing, via spliceosome"/>
    <property type="evidence" value="ECO:0007669"/>
    <property type="project" value="TreeGrafter"/>
</dbReference>
<feature type="region of interest" description="Disordered" evidence="7">
    <location>
        <begin position="287"/>
        <end position="315"/>
    </location>
</feature>
<dbReference type="InterPro" id="IPR055256">
    <property type="entry name" value="KH_1_KHDC4/BBP-like"/>
</dbReference>
<dbReference type="Proteomes" id="UP000887229">
    <property type="component" value="Unassembled WGS sequence"/>
</dbReference>
<dbReference type="PROSITE" id="PS50084">
    <property type="entry name" value="KH_TYPE_1"/>
    <property type="match status" value="1"/>
</dbReference>
<feature type="domain" description="K Homology" evidence="8">
    <location>
        <begin position="129"/>
        <end position="215"/>
    </location>
</feature>
<evidence type="ECO:0000259" key="8">
    <source>
        <dbReference type="SMART" id="SM00322"/>
    </source>
</evidence>
<evidence type="ECO:0000256" key="3">
    <source>
        <dbReference type="ARBA" id="ARBA00022833"/>
    </source>
</evidence>
<dbReference type="InterPro" id="IPR036612">
    <property type="entry name" value="KH_dom_type_1_sf"/>
</dbReference>
<dbReference type="GO" id="GO:0005681">
    <property type="term" value="C:spliceosomal complex"/>
    <property type="evidence" value="ECO:0007669"/>
    <property type="project" value="UniProtKB-KW"/>
</dbReference>
<comment type="similarity">
    <text evidence="6">Belongs to the BBP/SF1 family.</text>
</comment>
<dbReference type="PANTHER" id="PTHR11208">
    <property type="entry name" value="RNA-BINDING PROTEIN RELATED"/>
    <property type="match status" value="1"/>
</dbReference>
<protein>
    <recommendedName>
        <fullName evidence="6">Branchpoint-bridging protein</fullName>
    </recommendedName>
</protein>
<dbReference type="EMBL" id="MU251249">
    <property type="protein sequence ID" value="KAG9255935.1"/>
    <property type="molecule type" value="Genomic_DNA"/>
</dbReference>
<dbReference type="AlphaFoldDB" id="A0A9P7ZQP6"/>
<accession>A0A9P7ZQP6</accession>
<dbReference type="Gene3D" id="3.30.1370.10">
    <property type="entry name" value="K Homology domain, type 1"/>
    <property type="match status" value="1"/>
</dbReference>
<evidence type="ECO:0000256" key="2">
    <source>
        <dbReference type="ARBA" id="ARBA00022771"/>
    </source>
</evidence>